<proteinExistence type="predicted"/>
<evidence type="ECO:0000313" key="3">
    <source>
        <dbReference type="Proteomes" id="UP000030146"/>
    </source>
</evidence>
<feature type="transmembrane region" description="Helical" evidence="1">
    <location>
        <begin position="119"/>
        <end position="137"/>
    </location>
</feature>
<dbReference type="RefSeq" id="WP_039426499.1">
    <property type="nucleotide sequence ID" value="NZ_JRAK01000143.1"/>
</dbReference>
<reference evidence="2 3" key="1">
    <citation type="submission" date="2014-08" db="EMBL/GenBank/DDBJ databases">
        <title>Porphyromonas gulae strain:COT-052_OH3439 Genome sequencing.</title>
        <authorList>
            <person name="Wallis C."/>
            <person name="Deusch O."/>
            <person name="O'Flynn C."/>
            <person name="Davis I."/>
            <person name="Jospin G."/>
            <person name="Darling A.E."/>
            <person name="Coil D.A."/>
            <person name="Alexiev A."/>
            <person name="Horsfall A."/>
            <person name="Kirkwood N."/>
            <person name="Harris S."/>
            <person name="Eisen J.A."/>
        </authorList>
    </citation>
    <scope>NUCLEOTIDE SEQUENCE [LARGE SCALE GENOMIC DNA]</scope>
    <source>
        <strain evidence="3">COT-052 OH3439</strain>
    </source>
</reference>
<feature type="transmembrane region" description="Helical" evidence="1">
    <location>
        <begin position="6"/>
        <end position="30"/>
    </location>
</feature>
<evidence type="ECO:0000313" key="2">
    <source>
        <dbReference type="EMBL" id="KGN84555.1"/>
    </source>
</evidence>
<evidence type="ECO:0000256" key="1">
    <source>
        <dbReference type="SAM" id="Phobius"/>
    </source>
</evidence>
<dbReference type="EMBL" id="JRAK01000143">
    <property type="protein sequence ID" value="KGN84555.1"/>
    <property type="molecule type" value="Genomic_DNA"/>
</dbReference>
<sequence>MCINHYPYITLGGFAPLIQLWAGFCLLYFYTKLIEDSRFYQCHKDTANSFKRFLFQLQAFISTDELKNGYERVAKMEKSQEAYIDFFKHVNTLLFYFSSLLLIYVAVEKNRFVDAYFPYMLVVDFFVTLYVIFVFLWRKKFVFSLMASAVVAILCFIVIPLFLIFCFPDLPPKIYPDCYCPESYNFISIITVVACMQNIFYAVIWLIRSSITLWLHRRLLKSAQKTLSALEQLLSNPNAKSTLTLFEGMNEKEKKDIINLFGETLLKNMGDPNVDTAACVQEIMENKVKEFYNSFVTPINKINYFLLVVKEFILWKKERPWRKK</sequence>
<accession>A0A0A2F3E2</accession>
<dbReference type="AlphaFoldDB" id="A0A0A2F3E2"/>
<keyword evidence="1" id="KW-0472">Membrane</keyword>
<keyword evidence="1" id="KW-0812">Transmembrane</keyword>
<organism evidence="2 3">
    <name type="scientific">Porphyromonas gulae</name>
    <dbReference type="NCBI Taxonomy" id="111105"/>
    <lineage>
        <taxon>Bacteria</taxon>
        <taxon>Pseudomonadati</taxon>
        <taxon>Bacteroidota</taxon>
        <taxon>Bacteroidia</taxon>
        <taxon>Bacteroidales</taxon>
        <taxon>Porphyromonadaceae</taxon>
        <taxon>Porphyromonas</taxon>
    </lineage>
</organism>
<feature type="transmembrane region" description="Helical" evidence="1">
    <location>
        <begin position="86"/>
        <end position="107"/>
    </location>
</feature>
<protein>
    <submittedName>
        <fullName evidence="2">Uncharacterized protein</fullName>
    </submittedName>
</protein>
<gene>
    <name evidence="2" type="ORF">HR15_10750</name>
</gene>
<dbReference type="Proteomes" id="UP000030146">
    <property type="component" value="Unassembled WGS sequence"/>
</dbReference>
<feature type="transmembrane region" description="Helical" evidence="1">
    <location>
        <begin position="144"/>
        <end position="165"/>
    </location>
</feature>
<name>A0A0A2F3E2_9PORP</name>
<keyword evidence="3" id="KW-1185">Reference proteome</keyword>
<keyword evidence="1" id="KW-1133">Transmembrane helix</keyword>
<feature type="transmembrane region" description="Helical" evidence="1">
    <location>
        <begin position="185"/>
        <end position="207"/>
    </location>
</feature>
<comment type="caution">
    <text evidence="2">The sequence shown here is derived from an EMBL/GenBank/DDBJ whole genome shotgun (WGS) entry which is preliminary data.</text>
</comment>